<dbReference type="Gene3D" id="1.10.10.10">
    <property type="entry name" value="Winged helix-like DNA-binding domain superfamily/Winged helix DNA-binding domain"/>
    <property type="match status" value="1"/>
</dbReference>
<organism evidence="2 3">
    <name type="scientific">Steroidobacter agaridevorans</name>
    <dbReference type="NCBI Taxonomy" id="2695856"/>
    <lineage>
        <taxon>Bacteria</taxon>
        <taxon>Pseudomonadati</taxon>
        <taxon>Pseudomonadota</taxon>
        <taxon>Gammaproteobacteria</taxon>
        <taxon>Steroidobacterales</taxon>
        <taxon>Steroidobacteraceae</taxon>
        <taxon>Steroidobacter</taxon>
    </lineage>
</organism>
<comment type="caution">
    <text evidence="2">The sequence shown here is derived from an EMBL/GenBank/DDBJ whole genome shotgun (WGS) entry which is preliminary data.</text>
</comment>
<name>A0A829YLC8_9GAMM</name>
<evidence type="ECO:0000259" key="1">
    <source>
        <dbReference type="Pfam" id="PF12802"/>
    </source>
</evidence>
<dbReference type="Pfam" id="PF12802">
    <property type="entry name" value="MarR_2"/>
    <property type="match status" value="1"/>
</dbReference>
<dbReference type="SUPFAM" id="SSF46785">
    <property type="entry name" value="Winged helix' DNA-binding domain"/>
    <property type="match status" value="1"/>
</dbReference>
<feature type="domain" description="HTH marR-type" evidence="1">
    <location>
        <begin position="42"/>
        <end position="93"/>
    </location>
</feature>
<protein>
    <submittedName>
        <fullName evidence="2">MarR family transcriptional regulator</fullName>
    </submittedName>
</protein>
<dbReference type="InterPro" id="IPR036388">
    <property type="entry name" value="WH-like_DNA-bd_sf"/>
</dbReference>
<dbReference type="RefSeq" id="WP_244319054.1">
    <property type="nucleotide sequence ID" value="NZ_BLJN01000006.1"/>
</dbReference>
<keyword evidence="3" id="KW-1185">Reference proteome</keyword>
<dbReference type="GO" id="GO:0003700">
    <property type="term" value="F:DNA-binding transcription factor activity"/>
    <property type="evidence" value="ECO:0007669"/>
    <property type="project" value="InterPro"/>
</dbReference>
<dbReference type="InterPro" id="IPR000835">
    <property type="entry name" value="HTH_MarR-typ"/>
</dbReference>
<gene>
    <name evidence="2" type="ORF">GCM10011487_56320</name>
</gene>
<dbReference type="InterPro" id="IPR036390">
    <property type="entry name" value="WH_DNA-bd_sf"/>
</dbReference>
<evidence type="ECO:0000313" key="2">
    <source>
        <dbReference type="EMBL" id="GFE83632.1"/>
    </source>
</evidence>
<dbReference type="AlphaFoldDB" id="A0A829YLC8"/>
<reference evidence="3" key="1">
    <citation type="submission" date="2020-01" db="EMBL/GenBank/DDBJ databases">
        <title>'Steroidobacter agaridevorans' sp. nov., agar-degrading bacteria isolated from rhizosphere soils.</title>
        <authorList>
            <person name="Ikenaga M."/>
            <person name="Kataoka M."/>
            <person name="Murouchi A."/>
            <person name="Katsuragi S."/>
            <person name="Sakai M."/>
        </authorList>
    </citation>
    <scope>NUCLEOTIDE SEQUENCE [LARGE SCALE GENOMIC DNA]</scope>
    <source>
        <strain evidence="3">YU21-B</strain>
    </source>
</reference>
<evidence type="ECO:0000313" key="3">
    <source>
        <dbReference type="Proteomes" id="UP000445000"/>
    </source>
</evidence>
<proteinExistence type="predicted"/>
<accession>A0A829YLC8</accession>
<dbReference type="Proteomes" id="UP000445000">
    <property type="component" value="Unassembled WGS sequence"/>
</dbReference>
<sequence length="168" mass="18219">MPAMPAHPPATLGTLLRHLIEKLDGAVEQSYVESGLAYRPRYTPVVRALMASGPASIRSISRTAGITHSAASQTVAQMVENGLVRLEAGSDARERIVVLTPAAKAMIPKLEQHWHATNDAARMLDSELSMPLSELLREAIAALDRASFTQRIDKASAKLKRSKSRKKA</sequence>
<dbReference type="EMBL" id="BLJN01000006">
    <property type="protein sequence ID" value="GFE83632.1"/>
    <property type="molecule type" value="Genomic_DNA"/>
</dbReference>